<reference evidence="1 2" key="1">
    <citation type="journal article" date="2009" name="Nat. Genet.">
        <title>The genome of the cucumber, Cucumis sativus L.</title>
        <authorList>
            <person name="Huang S."/>
            <person name="Li R."/>
            <person name="Zhang Z."/>
            <person name="Li L."/>
            <person name="Gu X."/>
            <person name="Fan W."/>
            <person name="Lucas W.J."/>
            <person name="Wang X."/>
            <person name="Xie B."/>
            <person name="Ni P."/>
            <person name="Ren Y."/>
            <person name="Zhu H."/>
            <person name="Li J."/>
            <person name="Lin K."/>
            <person name="Jin W."/>
            <person name="Fei Z."/>
            <person name="Li G."/>
            <person name="Staub J."/>
            <person name="Kilian A."/>
            <person name="van der Vossen E.A."/>
            <person name="Wu Y."/>
            <person name="Guo J."/>
            <person name="He J."/>
            <person name="Jia Z."/>
            <person name="Ren Y."/>
            <person name="Tian G."/>
            <person name="Lu Y."/>
            <person name="Ruan J."/>
            <person name="Qian W."/>
            <person name="Wang M."/>
            <person name="Huang Q."/>
            <person name="Li B."/>
            <person name="Xuan Z."/>
            <person name="Cao J."/>
            <person name="Asan"/>
            <person name="Wu Z."/>
            <person name="Zhang J."/>
            <person name="Cai Q."/>
            <person name="Bai Y."/>
            <person name="Zhao B."/>
            <person name="Han Y."/>
            <person name="Li Y."/>
            <person name="Li X."/>
            <person name="Wang S."/>
            <person name="Shi Q."/>
            <person name="Liu S."/>
            <person name="Cho W.K."/>
            <person name="Kim J.Y."/>
            <person name="Xu Y."/>
            <person name="Heller-Uszynska K."/>
            <person name="Miao H."/>
            <person name="Cheng Z."/>
            <person name="Zhang S."/>
            <person name="Wu J."/>
            <person name="Yang Y."/>
            <person name="Kang H."/>
            <person name="Li M."/>
            <person name="Liang H."/>
            <person name="Ren X."/>
            <person name="Shi Z."/>
            <person name="Wen M."/>
            <person name="Jian M."/>
            <person name="Yang H."/>
            <person name="Zhang G."/>
            <person name="Yang Z."/>
            <person name="Chen R."/>
            <person name="Liu S."/>
            <person name="Li J."/>
            <person name="Ma L."/>
            <person name="Liu H."/>
            <person name="Zhou Y."/>
            <person name="Zhao J."/>
            <person name="Fang X."/>
            <person name="Li G."/>
            <person name="Fang L."/>
            <person name="Li Y."/>
            <person name="Liu D."/>
            <person name="Zheng H."/>
            <person name="Zhang Y."/>
            <person name="Qin N."/>
            <person name="Li Z."/>
            <person name="Yang G."/>
            <person name="Yang S."/>
            <person name="Bolund L."/>
            <person name="Kristiansen K."/>
            <person name="Zheng H."/>
            <person name="Li S."/>
            <person name="Zhang X."/>
            <person name="Yang H."/>
            <person name="Wang J."/>
            <person name="Sun R."/>
            <person name="Zhang B."/>
            <person name="Jiang S."/>
            <person name="Wang J."/>
            <person name="Du Y."/>
            <person name="Li S."/>
        </authorList>
    </citation>
    <scope>NUCLEOTIDE SEQUENCE [LARGE SCALE GENOMIC DNA]</scope>
    <source>
        <strain evidence="2">cv. 9930</strain>
    </source>
</reference>
<reference evidence="1 2" key="4">
    <citation type="journal article" date="2011" name="BMC Genomics">
        <title>RNA-Seq improves annotation of protein-coding genes in the cucumber genome.</title>
        <authorList>
            <person name="Li Z."/>
            <person name="Zhang Z."/>
            <person name="Yan P."/>
            <person name="Huang S."/>
            <person name="Fei Z."/>
            <person name="Lin K."/>
        </authorList>
    </citation>
    <scope>NUCLEOTIDE SEQUENCE [LARGE SCALE GENOMIC DNA]</scope>
    <source>
        <strain evidence="2">cv. 9930</strain>
    </source>
</reference>
<dbReference type="Proteomes" id="UP000029981">
    <property type="component" value="Chromosome 3"/>
</dbReference>
<proteinExistence type="predicted"/>
<reference evidence="1 2" key="3">
    <citation type="journal article" date="2010" name="BMC Genomics">
        <title>Transcriptome sequencing and comparative analysis of cucumber flowers with different sex types.</title>
        <authorList>
            <person name="Guo S."/>
            <person name="Zheng Y."/>
            <person name="Joung J.G."/>
            <person name="Liu S."/>
            <person name="Zhang Z."/>
            <person name="Crasta O.R."/>
            <person name="Sobral B.W."/>
            <person name="Xu Y."/>
            <person name="Huang S."/>
            <person name="Fei Z."/>
        </authorList>
    </citation>
    <scope>NUCLEOTIDE SEQUENCE [LARGE SCALE GENOMIC DNA]</scope>
    <source>
        <strain evidence="2">cv. 9930</strain>
    </source>
</reference>
<sequence length="51" mass="6031">MDGDDKIDDGEDDRRGTLIVRKKMEVKVRPRRRIWTSIARTEVRETTKADD</sequence>
<name>A0A0A0LAQ1_CUCSA</name>
<protein>
    <submittedName>
        <fullName evidence="1">Uncharacterized protein</fullName>
    </submittedName>
</protein>
<reference evidence="1 2" key="2">
    <citation type="journal article" date="2009" name="PLoS ONE">
        <title>An integrated genetic and cytogenetic map of the cucumber genome.</title>
        <authorList>
            <person name="Ren Y."/>
            <person name="Zhang Z."/>
            <person name="Liu J."/>
            <person name="Staub J.E."/>
            <person name="Han Y."/>
            <person name="Cheng Z."/>
            <person name="Li X."/>
            <person name="Lu J."/>
            <person name="Miao H."/>
            <person name="Kang H."/>
            <person name="Xie B."/>
            <person name="Gu X."/>
            <person name="Wang X."/>
            <person name="Du Y."/>
            <person name="Jin W."/>
            <person name="Huang S."/>
        </authorList>
    </citation>
    <scope>NUCLEOTIDE SEQUENCE [LARGE SCALE GENOMIC DNA]</scope>
    <source>
        <strain evidence="2">cv. 9930</strain>
    </source>
</reference>
<dbReference type="Gramene" id="KGN57752">
    <property type="protein sequence ID" value="KGN57752"/>
    <property type="gene ID" value="Csa_3G279920"/>
</dbReference>
<organism evidence="1 2">
    <name type="scientific">Cucumis sativus</name>
    <name type="common">Cucumber</name>
    <dbReference type="NCBI Taxonomy" id="3659"/>
    <lineage>
        <taxon>Eukaryota</taxon>
        <taxon>Viridiplantae</taxon>
        <taxon>Streptophyta</taxon>
        <taxon>Embryophyta</taxon>
        <taxon>Tracheophyta</taxon>
        <taxon>Spermatophyta</taxon>
        <taxon>Magnoliopsida</taxon>
        <taxon>eudicotyledons</taxon>
        <taxon>Gunneridae</taxon>
        <taxon>Pentapetalae</taxon>
        <taxon>rosids</taxon>
        <taxon>fabids</taxon>
        <taxon>Cucurbitales</taxon>
        <taxon>Cucurbitaceae</taxon>
        <taxon>Benincaseae</taxon>
        <taxon>Cucumis</taxon>
    </lineage>
</organism>
<dbReference type="AlphaFoldDB" id="A0A0A0LAQ1"/>
<evidence type="ECO:0000313" key="1">
    <source>
        <dbReference type="EMBL" id="KGN57752.1"/>
    </source>
</evidence>
<gene>
    <name evidence="1" type="ORF">Csa_3G279920</name>
</gene>
<evidence type="ECO:0000313" key="2">
    <source>
        <dbReference type="Proteomes" id="UP000029981"/>
    </source>
</evidence>
<dbReference type="EMBL" id="CM002924">
    <property type="protein sequence ID" value="KGN57752.1"/>
    <property type="molecule type" value="Genomic_DNA"/>
</dbReference>
<keyword evidence="2" id="KW-1185">Reference proteome</keyword>
<accession>A0A0A0LAQ1</accession>